<evidence type="ECO:0000313" key="1">
    <source>
        <dbReference type="EMBL" id="CAG8543847.1"/>
    </source>
</evidence>
<dbReference type="AlphaFoldDB" id="A0A9N9FMR1"/>
<dbReference type="Proteomes" id="UP000789739">
    <property type="component" value="Unassembled WGS sequence"/>
</dbReference>
<reference evidence="1" key="1">
    <citation type="submission" date="2021-06" db="EMBL/GenBank/DDBJ databases">
        <authorList>
            <person name="Kallberg Y."/>
            <person name="Tangrot J."/>
            <person name="Rosling A."/>
        </authorList>
    </citation>
    <scope>NUCLEOTIDE SEQUENCE</scope>
    <source>
        <strain evidence="1">BR232B</strain>
    </source>
</reference>
<organism evidence="1 2">
    <name type="scientific">Paraglomus brasilianum</name>
    <dbReference type="NCBI Taxonomy" id="144538"/>
    <lineage>
        <taxon>Eukaryota</taxon>
        <taxon>Fungi</taxon>
        <taxon>Fungi incertae sedis</taxon>
        <taxon>Mucoromycota</taxon>
        <taxon>Glomeromycotina</taxon>
        <taxon>Glomeromycetes</taxon>
        <taxon>Paraglomerales</taxon>
        <taxon>Paraglomeraceae</taxon>
        <taxon>Paraglomus</taxon>
    </lineage>
</organism>
<comment type="caution">
    <text evidence="1">The sequence shown here is derived from an EMBL/GenBank/DDBJ whole genome shotgun (WGS) entry which is preliminary data.</text>
</comment>
<proteinExistence type="predicted"/>
<accession>A0A9N9FMR1</accession>
<dbReference type="EMBL" id="CAJVPI010000507">
    <property type="protein sequence ID" value="CAG8543847.1"/>
    <property type="molecule type" value="Genomic_DNA"/>
</dbReference>
<evidence type="ECO:0000313" key="2">
    <source>
        <dbReference type="Proteomes" id="UP000789739"/>
    </source>
</evidence>
<protein>
    <submittedName>
        <fullName evidence="1">3029_t:CDS:1</fullName>
    </submittedName>
</protein>
<keyword evidence="2" id="KW-1185">Reference proteome</keyword>
<name>A0A9N9FMR1_9GLOM</name>
<dbReference type="OrthoDB" id="2443197at2759"/>
<sequence length="91" mass="10253">MQREKYKMEEAVFGVDENIEQFPNAEISSKKIKLNMIIDMGLEFSTLEVSGSPSKLDHTHYVGDQNKTAKMLKIKIIYISNTQATSKNLGG</sequence>
<gene>
    <name evidence="1" type="ORF">PBRASI_LOCUS4728</name>
</gene>